<dbReference type="OrthoDB" id="10518002at2759"/>
<evidence type="ECO:0000313" key="1">
    <source>
        <dbReference type="EMBL" id="PIA27249.1"/>
    </source>
</evidence>
<accession>A0A2G5C7I9</accession>
<name>A0A2G5C7I9_AQUCA</name>
<keyword evidence="2" id="KW-1185">Reference proteome</keyword>
<proteinExistence type="predicted"/>
<organism evidence="1 2">
    <name type="scientific">Aquilegia coerulea</name>
    <name type="common">Rocky mountain columbine</name>
    <dbReference type="NCBI Taxonomy" id="218851"/>
    <lineage>
        <taxon>Eukaryota</taxon>
        <taxon>Viridiplantae</taxon>
        <taxon>Streptophyta</taxon>
        <taxon>Embryophyta</taxon>
        <taxon>Tracheophyta</taxon>
        <taxon>Spermatophyta</taxon>
        <taxon>Magnoliopsida</taxon>
        <taxon>Ranunculales</taxon>
        <taxon>Ranunculaceae</taxon>
        <taxon>Thalictroideae</taxon>
        <taxon>Aquilegia</taxon>
    </lineage>
</organism>
<dbReference type="Proteomes" id="UP000230069">
    <property type="component" value="Unassembled WGS sequence"/>
</dbReference>
<evidence type="ECO:0000313" key="2">
    <source>
        <dbReference type="Proteomes" id="UP000230069"/>
    </source>
</evidence>
<dbReference type="InParanoid" id="A0A2G5C7I9"/>
<protein>
    <submittedName>
        <fullName evidence="1">Uncharacterized protein</fullName>
    </submittedName>
</protein>
<gene>
    <name evidence="1" type="ORF">AQUCO_08200041v1</name>
</gene>
<dbReference type="EMBL" id="KZ305099">
    <property type="protein sequence ID" value="PIA27249.1"/>
    <property type="molecule type" value="Genomic_DNA"/>
</dbReference>
<sequence length="67" mass="7335">MILTDFFPHAISKATTPKLYTSDFLLALPVQRYSAKPKSPSLGLKSESNMTLLGLMSRCTTHCSLSS</sequence>
<reference evidence="1 2" key="1">
    <citation type="submission" date="2017-09" db="EMBL/GenBank/DDBJ databases">
        <title>WGS assembly of Aquilegia coerulea Goldsmith.</title>
        <authorList>
            <person name="Hodges S."/>
            <person name="Kramer E."/>
            <person name="Nordborg M."/>
            <person name="Tomkins J."/>
            <person name="Borevitz J."/>
            <person name="Derieg N."/>
            <person name="Yan J."/>
            <person name="Mihaltcheva S."/>
            <person name="Hayes R.D."/>
            <person name="Rokhsar D."/>
        </authorList>
    </citation>
    <scope>NUCLEOTIDE SEQUENCE [LARGE SCALE GENOMIC DNA]</scope>
    <source>
        <strain evidence="2">cv. Goldsmith</strain>
    </source>
</reference>
<dbReference type="AlphaFoldDB" id="A0A2G5C7I9"/>